<dbReference type="InterPro" id="IPR029039">
    <property type="entry name" value="Flavoprotein-like_sf"/>
</dbReference>
<evidence type="ECO:0000256" key="2">
    <source>
        <dbReference type="ARBA" id="ARBA00022643"/>
    </source>
</evidence>
<dbReference type="PANTHER" id="PTHR43278">
    <property type="entry name" value="NAD(P)H-DEPENDENT FMN-CONTAINING OXIDOREDUCTASE YWQN-RELATED"/>
    <property type="match status" value="1"/>
</dbReference>
<accession>A0A3N1XKQ1</accession>
<evidence type="ECO:0000313" key="5">
    <source>
        <dbReference type="Proteomes" id="UP000273083"/>
    </source>
</evidence>
<dbReference type="EMBL" id="RJVG01000007">
    <property type="protein sequence ID" value="ROR27284.1"/>
    <property type="molecule type" value="Genomic_DNA"/>
</dbReference>
<evidence type="ECO:0000259" key="3">
    <source>
        <dbReference type="Pfam" id="PF03358"/>
    </source>
</evidence>
<keyword evidence="2" id="KW-0288">FMN</keyword>
<dbReference type="OrthoDB" id="9790975at2"/>
<name>A0A3N1XKQ1_9FIRM</name>
<feature type="domain" description="NADPH-dependent FMN reductase-like" evidence="3">
    <location>
        <begin position="1"/>
        <end position="159"/>
    </location>
</feature>
<organism evidence="4 5">
    <name type="scientific">Mobilisporobacter senegalensis</name>
    <dbReference type="NCBI Taxonomy" id="1329262"/>
    <lineage>
        <taxon>Bacteria</taxon>
        <taxon>Bacillati</taxon>
        <taxon>Bacillota</taxon>
        <taxon>Clostridia</taxon>
        <taxon>Lachnospirales</taxon>
        <taxon>Lachnospiraceae</taxon>
        <taxon>Mobilisporobacter</taxon>
    </lineage>
</organism>
<reference evidence="4 5" key="1">
    <citation type="submission" date="2018-11" db="EMBL/GenBank/DDBJ databases">
        <title>Genomic Encyclopedia of Type Strains, Phase IV (KMG-IV): sequencing the most valuable type-strain genomes for metagenomic binning, comparative biology and taxonomic classification.</title>
        <authorList>
            <person name="Goeker M."/>
        </authorList>
    </citation>
    <scope>NUCLEOTIDE SEQUENCE [LARGE SCALE GENOMIC DNA]</scope>
    <source>
        <strain evidence="4 5">DSM 26537</strain>
    </source>
</reference>
<dbReference type="RefSeq" id="WP_123609971.1">
    <property type="nucleotide sequence ID" value="NZ_RJVG01000007.1"/>
</dbReference>
<dbReference type="AlphaFoldDB" id="A0A3N1XKQ1"/>
<dbReference type="PANTHER" id="PTHR43278:SF4">
    <property type="entry name" value="NAD(P)H-DEPENDENT FMN-CONTAINING OXIDOREDUCTASE YWQN-RELATED"/>
    <property type="match status" value="1"/>
</dbReference>
<dbReference type="InterPro" id="IPR005025">
    <property type="entry name" value="FMN_Rdtase-like_dom"/>
</dbReference>
<keyword evidence="5" id="KW-1185">Reference proteome</keyword>
<dbReference type="GO" id="GO:0016491">
    <property type="term" value="F:oxidoreductase activity"/>
    <property type="evidence" value="ECO:0007669"/>
    <property type="project" value="InterPro"/>
</dbReference>
<dbReference type="Pfam" id="PF03358">
    <property type="entry name" value="FMN_red"/>
    <property type="match status" value="1"/>
</dbReference>
<evidence type="ECO:0000256" key="1">
    <source>
        <dbReference type="ARBA" id="ARBA00022630"/>
    </source>
</evidence>
<comment type="caution">
    <text evidence="4">The sequence shown here is derived from an EMBL/GenBank/DDBJ whole genome shotgun (WGS) entry which is preliminary data.</text>
</comment>
<keyword evidence="1" id="KW-0285">Flavoprotein</keyword>
<dbReference type="Proteomes" id="UP000273083">
    <property type="component" value="Unassembled WGS sequence"/>
</dbReference>
<evidence type="ECO:0000313" key="4">
    <source>
        <dbReference type="EMBL" id="ROR27284.1"/>
    </source>
</evidence>
<dbReference type="SUPFAM" id="SSF52218">
    <property type="entry name" value="Flavoproteins"/>
    <property type="match status" value="1"/>
</dbReference>
<protein>
    <submittedName>
        <fullName evidence="4">Multimeric flavodoxin WrbA</fullName>
    </submittedName>
</protein>
<sequence length="211" mass="23387">MKVVAFNGSPRKNGNTYEAIKVVAEELGKDNIEVEIIHVGNKLIQGCLACGGCARSMDEKCSNSKDPVNEWIQKMKEADGIILGAPTHYSAIPGTMKSFLDRAFYVASVNKGLFRHKVGASVVAVRRSGGVPTFDQLNNFLNYSEMLMPTSNYWNVAYGAAPGETAQDDEGMQIMRVLGKNMAWLLELVKNGKDKVKENERENKTFMNFIR</sequence>
<dbReference type="Gene3D" id="3.40.50.360">
    <property type="match status" value="1"/>
</dbReference>
<proteinExistence type="predicted"/>
<gene>
    <name evidence="4" type="ORF">EDD66_107198</name>
</gene>
<dbReference type="InterPro" id="IPR051796">
    <property type="entry name" value="ISF_SsuE-like"/>
</dbReference>